<gene>
    <name evidence="2" type="ORF">SteCoe_20842</name>
</gene>
<proteinExistence type="inferred from homology"/>
<protein>
    <submittedName>
        <fullName evidence="2">Uncharacterized protein</fullName>
    </submittedName>
</protein>
<dbReference type="EMBL" id="MPUH01000483">
    <property type="protein sequence ID" value="OMJ79190.1"/>
    <property type="molecule type" value="Genomic_DNA"/>
</dbReference>
<accession>A0A1R2BR42</accession>
<dbReference type="Pfam" id="PF13879">
    <property type="entry name" value="Hmw_CFAP97"/>
    <property type="match status" value="1"/>
</dbReference>
<comment type="similarity">
    <text evidence="1">Belongs to the CFAP97 family.</text>
</comment>
<organism evidence="2 3">
    <name type="scientific">Stentor coeruleus</name>
    <dbReference type="NCBI Taxonomy" id="5963"/>
    <lineage>
        <taxon>Eukaryota</taxon>
        <taxon>Sar</taxon>
        <taxon>Alveolata</taxon>
        <taxon>Ciliophora</taxon>
        <taxon>Postciliodesmatophora</taxon>
        <taxon>Heterotrichea</taxon>
        <taxon>Heterotrichida</taxon>
        <taxon>Stentoridae</taxon>
        <taxon>Stentor</taxon>
    </lineage>
</organism>
<dbReference type="InterPro" id="IPR029488">
    <property type="entry name" value="Hmw/CFAP97"/>
</dbReference>
<reference evidence="2 3" key="1">
    <citation type="submission" date="2016-11" db="EMBL/GenBank/DDBJ databases">
        <title>The macronuclear genome of Stentor coeruleus: a giant cell with tiny introns.</title>
        <authorList>
            <person name="Slabodnick M."/>
            <person name="Ruby J.G."/>
            <person name="Reiff S.B."/>
            <person name="Swart E.C."/>
            <person name="Gosai S."/>
            <person name="Prabakaran S."/>
            <person name="Witkowska E."/>
            <person name="Larue G.E."/>
            <person name="Fisher S."/>
            <person name="Freeman R.M."/>
            <person name="Gunawardena J."/>
            <person name="Chu W."/>
            <person name="Stover N.A."/>
            <person name="Gregory B.D."/>
            <person name="Nowacki M."/>
            <person name="Derisi J."/>
            <person name="Roy S.W."/>
            <person name="Marshall W.F."/>
            <person name="Sood P."/>
        </authorList>
    </citation>
    <scope>NUCLEOTIDE SEQUENCE [LARGE SCALE GENOMIC DNA]</scope>
    <source>
        <strain evidence="2">WM001</strain>
    </source>
</reference>
<name>A0A1R2BR42_9CILI</name>
<dbReference type="OrthoDB" id="292876at2759"/>
<sequence length="189" mass="22207">MQEDKYTEIERENRILLEKIHRIMKSNKHSYIPEGRSLNIQKRKQLDKDISNENMRISKRLNSQKSSLANIETATPRLARNISQRFAQSTQPQHIKVTSIERPRKLSPLIVDIKMLIFKQTVILDDSAYLVEITKGQDIVRLVATTENYDKHFSVEISYEDAIEFMEGKEDWERLIMCLRVEGNEMILS</sequence>
<dbReference type="Proteomes" id="UP000187209">
    <property type="component" value="Unassembled WGS sequence"/>
</dbReference>
<comment type="caution">
    <text evidence="2">The sequence shown here is derived from an EMBL/GenBank/DDBJ whole genome shotgun (WGS) entry which is preliminary data.</text>
</comment>
<evidence type="ECO:0000313" key="2">
    <source>
        <dbReference type="EMBL" id="OMJ79190.1"/>
    </source>
</evidence>
<keyword evidence="3" id="KW-1185">Reference proteome</keyword>
<evidence type="ECO:0000313" key="3">
    <source>
        <dbReference type="Proteomes" id="UP000187209"/>
    </source>
</evidence>
<evidence type="ECO:0000256" key="1">
    <source>
        <dbReference type="ARBA" id="ARBA00008315"/>
    </source>
</evidence>
<dbReference type="AlphaFoldDB" id="A0A1R2BR42"/>